<name>A0A7K0KCK6_9BACT</name>
<organism evidence="2 3">
    <name type="scientific">Hallella mizrahii</name>
    <dbReference type="NCBI Taxonomy" id="2606637"/>
    <lineage>
        <taxon>Bacteria</taxon>
        <taxon>Pseudomonadati</taxon>
        <taxon>Bacteroidota</taxon>
        <taxon>Bacteroidia</taxon>
        <taxon>Bacteroidales</taxon>
        <taxon>Prevotellaceae</taxon>
        <taxon>Hallella</taxon>
    </lineage>
</organism>
<evidence type="ECO:0000313" key="3">
    <source>
        <dbReference type="Proteomes" id="UP000438914"/>
    </source>
</evidence>
<sequence length="223" mass="26049">MSKVHKEQIECPHCHSIGTMEMIDEVDADIDPVLRERVLNAQAFIYTCPECGSRILVGNSLLYHDAQHRFIIFFDMERPADYHYQPLKLSKSIIEDYPDYTFRYVTGMTELHEKIIILESGLSDVVIERMKYMLAHYSHPDIARKSYKIRFANYDPDDKDDSEFGTLSLFYRDSNDEAYGIKLNMRLYYDFKLAVKLDPRMHPQGCVIVDEGWISRQMKGGAL</sequence>
<reference evidence="2 3" key="1">
    <citation type="submission" date="2019-08" db="EMBL/GenBank/DDBJ databases">
        <title>In-depth cultivation of the pig gut microbiome towards novel bacterial diversity and tailored functional studies.</title>
        <authorList>
            <person name="Wylensek D."/>
            <person name="Hitch T.C.A."/>
            <person name="Clavel T."/>
        </authorList>
    </citation>
    <scope>NUCLEOTIDE SEQUENCE [LARGE SCALE GENOMIC DNA]</scope>
    <source>
        <strain evidence="2 3">LKV-178-WT-2A</strain>
    </source>
</reference>
<dbReference type="EMBL" id="VUNG01000004">
    <property type="protein sequence ID" value="MST83652.1"/>
    <property type="molecule type" value="Genomic_DNA"/>
</dbReference>
<dbReference type="InterPro" id="IPR025682">
    <property type="entry name" value="CpXC_dom"/>
</dbReference>
<gene>
    <name evidence="2" type="ORF">FYJ73_02985</name>
</gene>
<dbReference type="RefSeq" id="WP_154533233.1">
    <property type="nucleotide sequence ID" value="NZ_VUNG01000004.1"/>
</dbReference>
<dbReference type="InterPro" id="IPR013087">
    <property type="entry name" value="Znf_C2H2_type"/>
</dbReference>
<protein>
    <recommendedName>
        <fullName evidence="1">C2H2-type domain-containing protein</fullName>
    </recommendedName>
</protein>
<keyword evidence="3" id="KW-1185">Reference proteome</keyword>
<dbReference type="AlphaFoldDB" id="A0A7K0KCK6"/>
<feature type="domain" description="C2H2-type" evidence="1">
    <location>
        <begin position="48"/>
        <end position="68"/>
    </location>
</feature>
<comment type="caution">
    <text evidence="2">The sequence shown here is derived from an EMBL/GenBank/DDBJ whole genome shotgun (WGS) entry which is preliminary data.</text>
</comment>
<evidence type="ECO:0000313" key="2">
    <source>
        <dbReference type="EMBL" id="MST83652.1"/>
    </source>
</evidence>
<dbReference type="PROSITE" id="PS00028">
    <property type="entry name" value="ZINC_FINGER_C2H2_1"/>
    <property type="match status" value="1"/>
</dbReference>
<evidence type="ECO:0000259" key="1">
    <source>
        <dbReference type="PROSITE" id="PS00028"/>
    </source>
</evidence>
<accession>A0A7K0KCK6</accession>
<dbReference type="Proteomes" id="UP000438914">
    <property type="component" value="Unassembled WGS sequence"/>
</dbReference>
<dbReference type="Pfam" id="PF14353">
    <property type="entry name" value="CpXC"/>
    <property type="match status" value="1"/>
</dbReference>
<proteinExistence type="predicted"/>